<dbReference type="EMBL" id="CM007374">
    <property type="protein sequence ID" value="OIV98089.1"/>
    <property type="molecule type" value="Genomic_DNA"/>
</dbReference>
<keyword evidence="8" id="KW-0633">Potassium transport</keyword>
<accession>A0A4P1QZQ1</accession>
<evidence type="ECO:0000256" key="8">
    <source>
        <dbReference type="ARBA" id="ARBA00022538"/>
    </source>
</evidence>
<dbReference type="GO" id="GO:0016020">
    <property type="term" value="C:membrane"/>
    <property type="evidence" value="ECO:0007669"/>
    <property type="project" value="UniProtKB-SubCell"/>
</dbReference>
<dbReference type="GO" id="GO:0005759">
    <property type="term" value="C:mitochondrial matrix"/>
    <property type="evidence" value="ECO:0007669"/>
    <property type="project" value="UniProtKB-SubCell"/>
</dbReference>
<reference evidence="26 27" key="1">
    <citation type="journal article" date="2017" name="Plant Biotechnol. J.">
        <title>A comprehensive draft genome sequence for lupin (Lupinus angustifolius), an emerging health food: insights into plant-microbe interactions and legume evolution.</title>
        <authorList>
            <person name="Hane J.K."/>
            <person name="Ming Y."/>
            <person name="Kamphuis L.G."/>
            <person name="Nelson M.N."/>
            <person name="Garg G."/>
            <person name="Atkins C.A."/>
            <person name="Bayer P.E."/>
            <person name="Bravo A."/>
            <person name="Bringans S."/>
            <person name="Cannon S."/>
            <person name="Edwards D."/>
            <person name="Foley R."/>
            <person name="Gao L.L."/>
            <person name="Harrison M.J."/>
            <person name="Huang W."/>
            <person name="Hurgobin B."/>
            <person name="Li S."/>
            <person name="Liu C.W."/>
            <person name="McGrath A."/>
            <person name="Morahan G."/>
            <person name="Murray J."/>
            <person name="Weller J."/>
            <person name="Jian J."/>
            <person name="Singh K.B."/>
        </authorList>
    </citation>
    <scope>NUCLEOTIDE SEQUENCE [LARGE SCALE GENOMIC DNA]</scope>
    <source>
        <strain evidence="27">cv. Tanjil</strain>
        <tissue evidence="26">Whole plant</tissue>
    </source>
</reference>
<organism evidence="26 27">
    <name type="scientific">Lupinus angustifolius</name>
    <name type="common">Narrow-leaved blue lupine</name>
    <dbReference type="NCBI Taxonomy" id="3871"/>
    <lineage>
        <taxon>Eukaryota</taxon>
        <taxon>Viridiplantae</taxon>
        <taxon>Streptophyta</taxon>
        <taxon>Embryophyta</taxon>
        <taxon>Tracheophyta</taxon>
        <taxon>Spermatophyta</taxon>
        <taxon>Magnoliopsida</taxon>
        <taxon>eudicotyledons</taxon>
        <taxon>Gunneridae</taxon>
        <taxon>Pentapetalae</taxon>
        <taxon>rosids</taxon>
        <taxon>fabids</taxon>
        <taxon>Fabales</taxon>
        <taxon>Fabaceae</taxon>
        <taxon>Papilionoideae</taxon>
        <taxon>50 kb inversion clade</taxon>
        <taxon>genistoids sensu lato</taxon>
        <taxon>core genistoids</taxon>
        <taxon>Genisteae</taxon>
        <taxon>Lupinus</taxon>
    </lineage>
</organism>
<evidence type="ECO:0000256" key="5">
    <source>
        <dbReference type="ARBA" id="ARBA00011516"/>
    </source>
</evidence>
<feature type="transmembrane region" description="Helical" evidence="21">
    <location>
        <begin position="727"/>
        <end position="749"/>
    </location>
</feature>
<evidence type="ECO:0000256" key="16">
    <source>
        <dbReference type="ARBA" id="ARBA00023128"/>
    </source>
</evidence>
<dbReference type="GO" id="GO:0015297">
    <property type="term" value="F:antiporter activity"/>
    <property type="evidence" value="ECO:0007669"/>
    <property type="project" value="InterPro"/>
</dbReference>
<evidence type="ECO:0000256" key="17">
    <source>
        <dbReference type="ARBA" id="ARBA00023136"/>
    </source>
</evidence>
<dbReference type="Pfam" id="PF23259">
    <property type="entry name" value="CHX17_C"/>
    <property type="match status" value="1"/>
</dbReference>
<keyword evidence="10" id="KW-0479">Metal-binding</keyword>
<feature type="domain" description="Cation/H(+) antiporter central" evidence="24">
    <location>
        <begin position="802"/>
        <end position="939"/>
    </location>
</feature>
<dbReference type="InterPro" id="IPR057290">
    <property type="entry name" value="CHX17_C"/>
</dbReference>
<evidence type="ECO:0000256" key="19">
    <source>
        <dbReference type="ARBA" id="ARBA00038341"/>
    </source>
</evidence>
<feature type="transmembrane region" description="Helical" evidence="21">
    <location>
        <begin position="419"/>
        <end position="440"/>
    </location>
</feature>
<dbReference type="GO" id="GO:0003863">
    <property type="term" value="F:branched-chain 2-oxo acid dehydrogenase activity"/>
    <property type="evidence" value="ECO:0007669"/>
    <property type="project" value="UniProtKB-EC"/>
</dbReference>
<comment type="subcellular location">
    <subcellularLocation>
        <location evidence="2">Membrane</location>
        <topology evidence="2">Multi-pass membrane protein</topology>
    </subcellularLocation>
    <subcellularLocation>
        <location evidence="3">Mitochondrion matrix</location>
    </subcellularLocation>
</comment>
<dbReference type="CDD" id="cd02000">
    <property type="entry name" value="TPP_E1_PDC_ADC_BCADC"/>
    <property type="match status" value="1"/>
</dbReference>
<dbReference type="Pfam" id="PF23256">
    <property type="entry name" value="CHX17_2nd"/>
    <property type="match status" value="1"/>
</dbReference>
<sequence length="1147" mass="126711">MRFITESFLERTPCYHVLDDNGQTIPGSNFAQVSEEVAVKMYHDMVTLQTMDTILYEAQRQGRISFYVTTNGEEAINIASAAALAMDDIIFPQYREPGVLLWRGFTLQEFANQCFSNKYDNGKGRQMPAHYGSNKHNYVTVASTVATQIPHAVGAAYSLKMDKKDACAVTYFGDGGSSTGDFHAALNFAAVLEAPVIFICRNNGWAISTPTSDQFRSDGIVVKGQAYGVRSIRVDGNDALAIYSAVQAARQMAITEERPILIETLTYRVGHHSTSDDSTKYRPANEIERWRLARDPVARFRKWIERNGWWNTNAESELRSSLRQQILHAIQVAENEEKPPIKDMFSDVYDVPPSNLKEQEQWLRESIRKHPQEVILSECEEYKPGEGGGLVLGPSVLGQSSAFAEAVFPLRSVMVIETMANVGLLYFLFLVGVEMDITILKSVGKKAVSAAIAGMILPFMIGAAFSFILHRRYDNHMSQGTYILFLGVALSVTAFPVLARILAELKLINTELGRLALSAALINDVCAWILLAFAITLAENRTTSLASIWVLLSSAAFVAFCAYAVRPAASWIVKKTPEGESFSEFYISIILAGVMFSGVITDAIGTHSVFGAFVFGLAIPNGPLGVTLVEKLEDFVSGLLLPLFFAISGLKTNIGLVRGYCTWTILVIIIFLACIGKIAGTVIVAFFCQMPIREGVTFGLLMNAKGLVEMIVLNVGKDQKVFDDESFAIMVIITILMTAIIVPSITIIYKPSRGSTYYKRRTVQMPKPDGEFRILVCIHSPRNVPTMINFLEASNPTKKSPICVYVVHLVELSGRTSAMLIVHNSRKPDYPAINRTEAQSDHIINAFEIYEQHASFVSVQPLTAISPYSTMHEDICYLAEDKRVSLIIVPFHKQQTVDGGMEAANMGFRGINQNVLENAPCSVGILVDRNLSGSNRFSSNQVSHHVAILFFGGPDDREALCYGWRMLERPRISLTVMRFVPGKLVASGHTKKHSSIDMDEPRVLTVETDKDMQKQLDDKLIRDFRTSNGNDDSVSYVEKVVNNGEDTVAAIRTIVGIHDLFIVGRGQGMMSPLTAGITDWSECPEIGAIGDLLASSDFAATASVLVVQQYVEVESNREGMEITENTMQTNEEFIRVKTTFSTNIKGT</sequence>
<evidence type="ECO:0000256" key="11">
    <source>
        <dbReference type="ARBA" id="ARBA00022946"/>
    </source>
</evidence>
<comment type="similarity">
    <text evidence="4">Belongs to the BCKDHA family.</text>
</comment>
<evidence type="ECO:0000256" key="13">
    <source>
        <dbReference type="ARBA" id="ARBA00022989"/>
    </source>
</evidence>
<feature type="transmembrane region" description="Helical" evidence="21">
    <location>
        <begin position="663"/>
        <end position="688"/>
    </location>
</feature>
<dbReference type="GO" id="GO:0006813">
    <property type="term" value="P:potassium ion transport"/>
    <property type="evidence" value="ECO:0007669"/>
    <property type="project" value="UniProtKB-KW"/>
</dbReference>
<keyword evidence="16" id="KW-0496">Mitochondrion</keyword>
<dbReference type="AlphaFoldDB" id="A0A4P1QZQ1"/>
<evidence type="ECO:0000256" key="21">
    <source>
        <dbReference type="SAM" id="Phobius"/>
    </source>
</evidence>
<dbReference type="Proteomes" id="UP000188354">
    <property type="component" value="Chromosome LG14"/>
</dbReference>
<dbReference type="GO" id="GO:0006885">
    <property type="term" value="P:regulation of pH"/>
    <property type="evidence" value="ECO:0007669"/>
    <property type="project" value="TreeGrafter"/>
</dbReference>
<evidence type="ECO:0000256" key="2">
    <source>
        <dbReference type="ARBA" id="ARBA00004141"/>
    </source>
</evidence>
<dbReference type="GO" id="GO:0009083">
    <property type="term" value="P:branched-chain amino acid catabolic process"/>
    <property type="evidence" value="ECO:0007669"/>
    <property type="project" value="UniProtKB-ARBA"/>
</dbReference>
<comment type="subunit">
    <text evidence="5">Heterotetramer of alpha and beta chains.</text>
</comment>
<dbReference type="Pfam" id="PF00999">
    <property type="entry name" value="Na_H_Exchanger"/>
    <property type="match status" value="1"/>
</dbReference>
<keyword evidence="12" id="KW-0630">Potassium</keyword>
<evidence type="ECO:0000256" key="12">
    <source>
        <dbReference type="ARBA" id="ARBA00022958"/>
    </source>
</evidence>
<evidence type="ECO:0000259" key="23">
    <source>
        <dbReference type="Pfam" id="PF00999"/>
    </source>
</evidence>
<keyword evidence="14" id="KW-0560">Oxidoreductase</keyword>
<dbReference type="InterPro" id="IPR029061">
    <property type="entry name" value="THDP-binding"/>
</dbReference>
<dbReference type="SUPFAM" id="SSF52518">
    <property type="entry name" value="Thiamin diphosphate-binding fold (THDP-binding)"/>
    <property type="match status" value="1"/>
</dbReference>
<dbReference type="InterPro" id="IPR038770">
    <property type="entry name" value="Na+/solute_symporter_sf"/>
</dbReference>
<evidence type="ECO:0000259" key="25">
    <source>
        <dbReference type="Pfam" id="PF23259"/>
    </source>
</evidence>
<evidence type="ECO:0000256" key="3">
    <source>
        <dbReference type="ARBA" id="ARBA00004305"/>
    </source>
</evidence>
<keyword evidence="15" id="KW-0406">Ion transport</keyword>
<feature type="domain" description="Cation/H(+) antiporter C-terminal" evidence="25">
    <location>
        <begin position="945"/>
        <end position="1111"/>
    </location>
</feature>
<evidence type="ECO:0000256" key="20">
    <source>
        <dbReference type="ARBA" id="ARBA00052792"/>
    </source>
</evidence>
<dbReference type="GO" id="GO:0012505">
    <property type="term" value="C:endomembrane system"/>
    <property type="evidence" value="ECO:0007669"/>
    <property type="project" value="TreeGrafter"/>
</dbReference>
<feature type="transmembrane region" description="Helical" evidence="21">
    <location>
        <begin position="636"/>
        <end position="657"/>
    </location>
</feature>
<dbReference type="Gene3D" id="3.40.50.970">
    <property type="match status" value="1"/>
</dbReference>
<evidence type="ECO:0000259" key="22">
    <source>
        <dbReference type="Pfam" id="PF00676"/>
    </source>
</evidence>
<feature type="domain" description="Cation/H+ exchanger transmembrane" evidence="23">
    <location>
        <begin position="389"/>
        <end position="745"/>
    </location>
</feature>
<name>A0A4P1QZQ1_LUPAN</name>
<gene>
    <name evidence="26" type="ORF">TanjilG_25954</name>
</gene>
<keyword evidence="13 21" id="KW-1133">Transmembrane helix</keyword>
<dbReference type="InterPro" id="IPR050794">
    <property type="entry name" value="CPA2_transporter"/>
</dbReference>
<evidence type="ECO:0000256" key="15">
    <source>
        <dbReference type="ARBA" id="ARBA00023065"/>
    </source>
</evidence>
<proteinExistence type="inferred from homology"/>
<keyword evidence="7" id="KW-0813">Transport</keyword>
<comment type="cofactor">
    <cofactor evidence="1">
        <name>thiamine diphosphate</name>
        <dbReference type="ChEBI" id="CHEBI:58937"/>
    </cofactor>
</comment>
<evidence type="ECO:0000256" key="7">
    <source>
        <dbReference type="ARBA" id="ARBA00022448"/>
    </source>
</evidence>
<dbReference type="Gene3D" id="1.20.1530.20">
    <property type="match status" value="1"/>
</dbReference>
<feature type="transmembrane region" description="Helical" evidence="21">
    <location>
        <begin position="544"/>
        <end position="565"/>
    </location>
</feature>
<evidence type="ECO:0000256" key="9">
    <source>
        <dbReference type="ARBA" id="ARBA00022692"/>
    </source>
</evidence>
<dbReference type="InterPro" id="IPR006153">
    <property type="entry name" value="Cation/H_exchanger_TM"/>
</dbReference>
<dbReference type="PANTHER" id="PTHR32468:SF176">
    <property type="entry name" value="CATION_H+ EXCHANGER 3"/>
    <property type="match status" value="1"/>
</dbReference>
<dbReference type="EC" id="1.2.4.4" evidence="6"/>
<feature type="transmembrane region" description="Helical" evidence="21">
    <location>
        <begin position="447"/>
        <end position="469"/>
    </location>
</feature>
<dbReference type="GO" id="GO:1902600">
    <property type="term" value="P:proton transmembrane transport"/>
    <property type="evidence" value="ECO:0007669"/>
    <property type="project" value="InterPro"/>
</dbReference>
<comment type="catalytic activity">
    <reaction evidence="20">
        <text>N(6)-[(R)-lipoyl]-L-lysyl-[protein] + 3-methyl-2-oxobutanoate + H(+) = N(6)-[(R)-S(8)-2-methylpropanoyldihydrolipoyl]-L-lysyl-[protein] + CO2</text>
        <dbReference type="Rhea" id="RHEA:13457"/>
        <dbReference type="Rhea" id="RHEA-COMP:10474"/>
        <dbReference type="Rhea" id="RHEA-COMP:10497"/>
        <dbReference type="ChEBI" id="CHEBI:11851"/>
        <dbReference type="ChEBI" id="CHEBI:15378"/>
        <dbReference type="ChEBI" id="CHEBI:16526"/>
        <dbReference type="ChEBI" id="CHEBI:83099"/>
        <dbReference type="ChEBI" id="CHEBI:83142"/>
        <dbReference type="EC" id="1.2.4.4"/>
    </reaction>
</comment>
<feature type="transmembrane region" description="Helical" evidence="21">
    <location>
        <begin position="515"/>
        <end position="538"/>
    </location>
</feature>
<evidence type="ECO:0000256" key="14">
    <source>
        <dbReference type="ARBA" id="ARBA00023002"/>
    </source>
</evidence>
<feature type="transmembrane region" description="Helical" evidence="21">
    <location>
        <begin position="585"/>
        <end position="604"/>
    </location>
</feature>
<keyword evidence="17 21" id="KW-0472">Membrane</keyword>
<dbReference type="Pfam" id="PF00676">
    <property type="entry name" value="E1_dh"/>
    <property type="match status" value="1"/>
</dbReference>
<feature type="transmembrane region" description="Helical" evidence="21">
    <location>
        <begin position="695"/>
        <end position="715"/>
    </location>
</feature>
<evidence type="ECO:0000256" key="1">
    <source>
        <dbReference type="ARBA" id="ARBA00001964"/>
    </source>
</evidence>
<feature type="transmembrane region" description="Helical" evidence="21">
    <location>
        <begin position="481"/>
        <end position="503"/>
    </location>
</feature>
<evidence type="ECO:0000259" key="24">
    <source>
        <dbReference type="Pfam" id="PF23256"/>
    </source>
</evidence>
<dbReference type="GO" id="GO:0046872">
    <property type="term" value="F:metal ion binding"/>
    <property type="evidence" value="ECO:0007669"/>
    <property type="project" value="UniProtKB-KW"/>
</dbReference>
<keyword evidence="27" id="KW-1185">Reference proteome</keyword>
<evidence type="ECO:0000256" key="4">
    <source>
        <dbReference type="ARBA" id="ARBA00008646"/>
    </source>
</evidence>
<feature type="domain" description="Dehydrogenase E1 component" evidence="22">
    <location>
        <begin position="45"/>
        <end position="341"/>
    </location>
</feature>
<keyword evidence="11" id="KW-0809">Transit peptide</keyword>
<evidence type="ECO:0000256" key="18">
    <source>
        <dbReference type="ARBA" id="ARBA00031050"/>
    </source>
</evidence>
<protein>
    <recommendedName>
        <fullName evidence="6">3-methyl-2-oxobutanoate dehydrogenase (2-methylpropanoyl-transferring)</fullName>
        <ecNumber evidence="6">1.2.4.4</ecNumber>
    </recommendedName>
    <alternativeName>
        <fullName evidence="18">Branched-chain alpha-keto acid dehydrogenase E1 component alpha chain</fullName>
    </alternativeName>
</protein>
<comment type="similarity">
    <text evidence="19">Belongs to the monovalent cation:proton antiporter 2 (CPA2) transporter (TC 2.A.37) family. CHX (TC 2.A.37.4) subfamily.</text>
</comment>
<evidence type="ECO:0000313" key="27">
    <source>
        <dbReference type="Proteomes" id="UP000188354"/>
    </source>
</evidence>
<evidence type="ECO:0000256" key="6">
    <source>
        <dbReference type="ARBA" id="ARBA00012277"/>
    </source>
</evidence>
<dbReference type="InterPro" id="IPR057291">
    <property type="entry name" value="CHX17_2nd"/>
</dbReference>
<dbReference type="STRING" id="3871.A0A4P1QZQ1"/>
<dbReference type="Gramene" id="OIV98089">
    <property type="protein sequence ID" value="OIV98089"/>
    <property type="gene ID" value="TanjilG_25954"/>
</dbReference>
<evidence type="ECO:0000313" key="26">
    <source>
        <dbReference type="EMBL" id="OIV98089.1"/>
    </source>
</evidence>
<dbReference type="InterPro" id="IPR001017">
    <property type="entry name" value="DH_E1"/>
</dbReference>
<keyword evidence="9 21" id="KW-0812">Transmembrane</keyword>
<dbReference type="FunFam" id="3.40.50.970:FF:000015">
    <property type="entry name" value="2-oxoisovalerate dehydrogenase subunit alpha"/>
    <property type="match status" value="1"/>
</dbReference>
<evidence type="ECO:0000256" key="10">
    <source>
        <dbReference type="ARBA" id="ARBA00022723"/>
    </source>
</evidence>
<dbReference type="PANTHER" id="PTHR32468">
    <property type="entry name" value="CATION/H + ANTIPORTER"/>
    <property type="match status" value="1"/>
</dbReference>